<keyword evidence="4" id="KW-0472">Membrane</keyword>
<dbReference type="InterPro" id="IPR007110">
    <property type="entry name" value="Ig-like_dom"/>
</dbReference>
<feature type="domain" description="Ig-like" evidence="9">
    <location>
        <begin position="118"/>
        <end position="213"/>
    </location>
</feature>
<dbReference type="EMBL" id="GEBQ01023879">
    <property type="protein sequence ID" value="JAT16098.1"/>
    <property type="molecule type" value="Transcribed_RNA"/>
</dbReference>
<dbReference type="InterPro" id="IPR036179">
    <property type="entry name" value="Ig-like_dom_sf"/>
</dbReference>
<keyword evidence="6" id="KW-0325">Glycoprotein</keyword>
<keyword evidence="2 8" id="KW-0732">Signal</keyword>
<feature type="chain" id="PRO_5008586948" description="Ig-like domain-containing protein" evidence="8">
    <location>
        <begin position="24"/>
        <end position="249"/>
    </location>
</feature>
<evidence type="ECO:0000256" key="8">
    <source>
        <dbReference type="SAM" id="SignalP"/>
    </source>
</evidence>
<dbReference type="PROSITE" id="PS50835">
    <property type="entry name" value="IG_LIKE"/>
    <property type="match status" value="2"/>
</dbReference>
<dbReference type="SMART" id="SM00408">
    <property type="entry name" value="IGc2"/>
    <property type="match status" value="2"/>
</dbReference>
<gene>
    <name evidence="10" type="ORF">g.51658</name>
</gene>
<dbReference type="Pfam" id="PF07679">
    <property type="entry name" value="I-set"/>
    <property type="match status" value="1"/>
</dbReference>
<dbReference type="SMART" id="SM00409">
    <property type="entry name" value="IG"/>
    <property type="match status" value="2"/>
</dbReference>
<dbReference type="FunFam" id="2.60.40.10:FF:000600">
    <property type="entry name" value="Contactin 2"/>
    <property type="match status" value="1"/>
</dbReference>
<protein>
    <recommendedName>
        <fullName evidence="9">Ig-like domain-containing protein</fullName>
    </recommendedName>
</protein>
<dbReference type="InterPro" id="IPR013098">
    <property type="entry name" value="Ig_I-set"/>
</dbReference>
<feature type="signal peptide" evidence="8">
    <location>
        <begin position="1"/>
        <end position="23"/>
    </location>
</feature>
<dbReference type="PANTHER" id="PTHR44337">
    <property type="entry name" value="CARCINOEMBRYONIC ANTIGEN-RELATED CELL ADHESION MOLECULE 8"/>
    <property type="match status" value="1"/>
</dbReference>
<evidence type="ECO:0000256" key="7">
    <source>
        <dbReference type="ARBA" id="ARBA00023319"/>
    </source>
</evidence>
<evidence type="ECO:0000256" key="4">
    <source>
        <dbReference type="ARBA" id="ARBA00023136"/>
    </source>
</evidence>
<evidence type="ECO:0000256" key="2">
    <source>
        <dbReference type="ARBA" id="ARBA00022729"/>
    </source>
</evidence>
<evidence type="ECO:0000256" key="3">
    <source>
        <dbReference type="ARBA" id="ARBA00022737"/>
    </source>
</evidence>
<keyword evidence="7" id="KW-0393">Immunoglobulin domain</keyword>
<dbReference type="Pfam" id="PF13895">
    <property type="entry name" value="Ig_2"/>
    <property type="match status" value="1"/>
</dbReference>
<dbReference type="GO" id="GO:0016020">
    <property type="term" value="C:membrane"/>
    <property type="evidence" value="ECO:0007669"/>
    <property type="project" value="UniProtKB-SubCell"/>
</dbReference>
<dbReference type="Gene3D" id="2.60.40.10">
    <property type="entry name" value="Immunoglobulins"/>
    <property type="match status" value="2"/>
</dbReference>
<organism evidence="10">
    <name type="scientific">Graphocephala atropunctata</name>
    <dbReference type="NCBI Taxonomy" id="36148"/>
    <lineage>
        <taxon>Eukaryota</taxon>
        <taxon>Metazoa</taxon>
        <taxon>Ecdysozoa</taxon>
        <taxon>Arthropoda</taxon>
        <taxon>Hexapoda</taxon>
        <taxon>Insecta</taxon>
        <taxon>Pterygota</taxon>
        <taxon>Neoptera</taxon>
        <taxon>Paraneoptera</taxon>
        <taxon>Hemiptera</taxon>
        <taxon>Auchenorrhyncha</taxon>
        <taxon>Membracoidea</taxon>
        <taxon>Cicadellidae</taxon>
        <taxon>Cicadellinae</taxon>
        <taxon>Cicadellini</taxon>
        <taxon>Graphocephala</taxon>
    </lineage>
</organism>
<evidence type="ECO:0000256" key="5">
    <source>
        <dbReference type="ARBA" id="ARBA00023157"/>
    </source>
</evidence>
<comment type="subcellular location">
    <subcellularLocation>
        <location evidence="1">Membrane</location>
    </subcellularLocation>
</comment>
<evidence type="ECO:0000313" key="10">
    <source>
        <dbReference type="EMBL" id="JAT16098.1"/>
    </source>
</evidence>
<dbReference type="InterPro" id="IPR003599">
    <property type="entry name" value="Ig_sub"/>
</dbReference>
<feature type="domain" description="Ig-like" evidence="9">
    <location>
        <begin position="3"/>
        <end position="116"/>
    </location>
</feature>
<dbReference type="InterPro" id="IPR003598">
    <property type="entry name" value="Ig_sub2"/>
</dbReference>
<proteinExistence type="predicted"/>
<reference evidence="10" key="1">
    <citation type="submission" date="2015-11" db="EMBL/GenBank/DDBJ databases">
        <title>De novo transcriptome assembly of four potential Pierce s Disease insect vectors from Arizona vineyards.</title>
        <authorList>
            <person name="Tassone E.E."/>
        </authorList>
    </citation>
    <scope>NUCLEOTIDE SEQUENCE</scope>
</reference>
<keyword evidence="3" id="KW-0677">Repeat</keyword>
<keyword evidence="5" id="KW-1015">Disulfide bond</keyword>
<dbReference type="InterPro" id="IPR052598">
    <property type="entry name" value="IgSF_CEA-related"/>
</dbReference>
<evidence type="ECO:0000259" key="9">
    <source>
        <dbReference type="PROSITE" id="PS50835"/>
    </source>
</evidence>
<feature type="non-terminal residue" evidence="10">
    <location>
        <position position="249"/>
    </location>
</feature>
<dbReference type="SUPFAM" id="SSF48726">
    <property type="entry name" value="Immunoglobulin"/>
    <property type="match status" value="2"/>
</dbReference>
<evidence type="ECO:0000256" key="1">
    <source>
        <dbReference type="ARBA" id="ARBA00004370"/>
    </source>
</evidence>
<sequence length="249" mass="27376">MAPRVLLLSIFFTVGLLARRSAGLELGLQFGVEPQDIVVSRNKPTLLQCSSPTQNVSFHWTLDNKPLSLVNDSRIQLLTNGSLYFRKVYHKRSGQGPSDQGVYRCIIHTTTGALVSQPAHLRFAFMSHEFAGSGRSFSVAEGDPAVLPCSIDSLPTAEITWQQNSQLLPQSHRYILLDNGTLIINQVQKEDEGDYSCTARNSLVNKTRVSDVSRLSVEATTSLSPLEILTPGSFRTNWTLGDNVTLACV</sequence>
<dbReference type="InterPro" id="IPR013783">
    <property type="entry name" value="Ig-like_fold"/>
</dbReference>
<accession>A0A1B6KXC8</accession>
<name>A0A1B6KXC8_9HEMI</name>
<dbReference type="AlphaFoldDB" id="A0A1B6KXC8"/>
<evidence type="ECO:0000256" key="6">
    <source>
        <dbReference type="ARBA" id="ARBA00023180"/>
    </source>
</evidence>
<dbReference type="PANTHER" id="PTHR44337:SF8">
    <property type="entry name" value="IMMUNOGLOBULIN SUBTYPE DOMAIN-CONTAINING PROTEIN"/>
    <property type="match status" value="1"/>
</dbReference>